<dbReference type="Gene3D" id="3.40.50.10330">
    <property type="entry name" value="Probable inorganic polyphosphate/atp-NAD kinase, domain 1"/>
    <property type="match status" value="1"/>
</dbReference>
<dbReference type="CDD" id="cd20799">
    <property type="entry name" value="C1_DGK_typeI_rpt1"/>
    <property type="match status" value="1"/>
</dbReference>
<dbReference type="SUPFAM" id="SSF111331">
    <property type="entry name" value="NAD kinase/diacylglycerol kinase-like"/>
    <property type="match status" value="1"/>
</dbReference>
<comment type="catalytic activity">
    <reaction evidence="24">
        <text>1,2-dihexadecanoyl-sn-glycerol + ATP = 1,2-dihexadecanoyl-sn-glycero-3-phosphate + ADP + H(+)</text>
        <dbReference type="Rhea" id="RHEA:63324"/>
        <dbReference type="ChEBI" id="CHEBI:15378"/>
        <dbReference type="ChEBI" id="CHEBI:30616"/>
        <dbReference type="ChEBI" id="CHEBI:72859"/>
        <dbReference type="ChEBI" id="CHEBI:82929"/>
        <dbReference type="ChEBI" id="CHEBI:456216"/>
    </reaction>
    <physiologicalReaction direction="left-to-right" evidence="24">
        <dbReference type="Rhea" id="RHEA:63325"/>
    </physiologicalReaction>
</comment>
<dbReference type="InterPro" id="IPR011992">
    <property type="entry name" value="EF-hand-dom_pair"/>
</dbReference>
<keyword evidence="13" id="KW-0106">Calcium</keyword>
<comment type="pathway">
    <text evidence="31">Glycerolipid metabolism.</text>
</comment>
<evidence type="ECO:0000256" key="17">
    <source>
        <dbReference type="ARBA" id="ARBA00023371"/>
    </source>
</evidence>
<feature type="domain" description="Phorbol-ester/DAG-type" evidence="33">
    <location>
        <begin position="333"/>
        <end position="383"/>
    </location>
</feature>
<comment type="catalytic activity">
    <reaction evidence="25">
        <text>1-hexadecanoyl-2-(9Z-octadecenoyl)-sn-glycerol + ATP = 1-hexadecanoyl-2-(9Z-octadecenoyl)-sn-glycero-3-phosphate + ADP + H(+)</text>
        <dbReference type="Rhea" id="RHEA:43416"/>
        <dbReference type="ChEBI" id="CHEBI:15378"/>
        <dbReference type="ChEBI" id="CHEBI:30616"/>
        <dbReference type="ChEBI" id="CHEBI:64839"/>
        <dbReference type="ChEBI" id="CHEBI:75466"/>
        <dbReference type="ChEBI" id="CHEBI:456216"/>
    </reaction>
    <physiologicalReaction direction="left-to-right" evidence="25">
        <dbReference type="Rhea" id="RHEA:43417"/>
    </physiologicalReaction>
</comment>
<dbReference type="SMART" id="SM00054">
    <property type="entry name" value="EFh"/>
    <property type="match status" value="2"/>
</dbReference>
<evidence type="ECO:0000256" key="3">
    <source>
        <dbReference type="ARBA" id="ARBA00009280"/>
    </source>
</evidence>
<feature type="domain" description="EF-hand" evidence="35">
    <location>
        <begin position="173"/>
        <end position="208"/>
    </location>
</feature>
<dbReference type="AlphaFoldDB" id="A0AA35JT11"/>
<dbReference type="GO" id="GO:0008270">
    <property type="term" value="F:zinc ion binding"/>
    <property type="evidence" value="ECO:0007669"/>
    <property type="project" value="UniProtKB-KW"/>
</dbReference>
<keyword evidence="11 32" id="KW-0418">Kinase</keyword>
<evidence type="ECO:0000313" key="37">
    <source>
        <dbReference type="Proteomes" id="UP001178461"/>
    </source>
</evidence>
<dbReference type="CDD" id="cd20890">
    <property type="entry name" value="C1_DGKalpha_rpt2"/>
    <property type="match status" value="1"/>
</dbReference>
<keyword evidence="7" id="KW-0479">Metal-binding</keyword>
<feature type="domain" description="Phorbol-ester/DAG-type" evidence="33">
    <location>
        <begin position="268"/>
        <end position="318"/>
    </location>
</feature>
<dbReference type="InterPro" id="IPR002048">
    <property type="entry name" value="EF_hand_dom"/>
</dbReference>
<evidence type="ECO:0000256" key="18">
    <source>
        <dbReference type="ARBA" id="ARBA00023395"/>
    </source>
</evidence>
<dbReference type="Pfam" id="PF00609">
    <property type="entry name" value="DAGK_acc"/>
    <property type="match status" value="1"/>
</dbReference>
<dbReference type="Gene3D" id="1.10.238.110">
    <property type="entry name" value="Diacylglycerol kinase alpha"/>
    <property type="match status" value="1"/>
</dbReference>
<dbReference type="FunFam" id="2.60.200.40:FF:000003">
    <property type="entry name" value="Diacylglycerol kinase"/>
    <property type="match status" value="1"/>
</dbReference>
<dbReference type="SMART" id="SM00045">
    <property type="entry name" value="DAGKa"/>
    <property type="match status" value="1"/>
</dbReference>
<feature type="domain" description="DAGKc" evidence="34">
    <location>
        <begin position="439"/>
        <end position="573"/>
    </location>
</feature>
<dbReference type="GO" id="GO:0005509">
    <property type="term" value="F:calcium ion binding"/>
    <property type="evidence" value="ECO:0007669"/>
    <property type="project" value="InterPro"/>
</dbReference>
<comment type="pathway">
    <text evidence="2">Lipid metabolism; glycerolipid metabolism.</text>
</comment>
<reference evidence="36" key="1">
    <citation type="submission" date="2022-12" db="EMBL/GenBank/DDBJ databases">
        <authorList>
            <person name="Alioto T."/>
            <person name="Alioto T."/>
            <person name="Gomez Garrido J."/>
        </authorList>
    </citation>
    <scope>NUCLEOTIDE SEQUENCE</scope>
</reference>
<dbReference type="InterPro" id="IPR047469">
    <property type="entry name" value="C1_DGKalpha_rpt2"/>
</dbReference>
<evidence type="ECO:0000259" key="33">
    <source>
        <dbReference type="PROSITE" id="PS50081"/>
    </source>
</evidence>
<comment type="catalytic activity">
    <reaction evidence="30">
        <text>a 1-O-alkyl-sn-glycerol + ATP = a 1-O-alkyl-sn-glycero-3-phosphate + ADP + H(+)</text>
        <dbReference type="Rhea" id="RHEA:16937"/>
        <dbReference type="ChEBI" id="CHEBI:15378"/>
        <dbReference type="ChEBI" id="CHEBI:15850"/>
        <dbReference type="ChEBI" id="CHEBI:30616"/>
        <dbReference type="ChEBI" id="CHEBI:58014"/>
        <dbReference type="ChEBI" id="CHEBI:456216"/>
        <dbReference type="EC" id="2.7.1.93"/>
    </reaction>
    <physiologicalReaction direction="left-to-right" evidence="30">
        <dbReference type="Rhea" id="RHEA:16938"/>
    </physiologicalReaction>
</comment>
<evidence type="ECO:0000256" key="24">
    <source>
        <dbReference type="ARBA" id="ARBA00034632"/>
    </source>
</evidence>
<dbReference type="Gene3D" id="3.30.60.20">
    <property type="match status" value="2"/>
</dbReference>
<dbReference type="Pfam" id="PF00130">
    <property type="entry name" value="C1_1"/>
    <property type="match status" value="2"/>
</dbReference>
<dbReference type="GO" id="GO:0004143">
    <property type="term" value="F:ATP-dependent diacylglycerol kinase activity"/>
    <property type="evidence" value="ECO:0007669"/>
    <property type="project" value="UniProtKB-EC"/>
</dbReference>
<evidence type="ECO:0000256" key="28">
    <source>
        <dbReference type="ARBA" id="ARBA00034647"/>
    </source>
</evidence>
<dbReference type="SUPFAM" id="SSF47473">
    <property type="entry name" value="EF-hand"/>
    <property type="match status" value="2"/>
</dbReference>
<comment type="catalytic activity">
    <reaction evidence="28">
        <text>1-O-hexadecyl-2-acetyl-sn-glycerol + ATP = 1-O-hexadecyl-2-acetyl-sn-glycero-3-phosphate + ADP + H(+)</text>
        <dbReference type="Rhea" id="RHEA:41676"/>
        <dbReference type="ChEBI" id="CHEBI:15378"/>
        <dbReference type="ChEBI" id="CHEBI:30616"/>
        <dbReference type="ChEBI" id="CHEBI:75936"/>
        <dbReference type="ChEBI" id="CHEBI:78385"/>
        <dbReference type="ChEBI" id="CHEBI:456216"/>
    </reaction>
    <physiologicalReaction direction="left-to-right" evidence="28">
        <dbReference type="Rhea" id="RHEA:41677"/>
    </physiologicalReaction>
</comment>
<dbReference type="CDD" id="cd00051">
    <property type="entry name" value="EFh"/>
    <property type="match status" value="1"/>
</dbReference>
<evidence type="ECO:0000256" key="27">
    <source>
        <dbReference type="ARBA" id="ARBA00034642"/>
    </source>
</evidence>
<evidence type="ECO:0000256" key="32">
    <source>
        <dbReference type="RuleBase" id="RU361128"/>
    </source>
</evidence>
<dbReference type="FunFam" id="3.30.60.20:FF:000039">
    <property type="entry name" value="Diacylglycerol kinase"/>
    <property type="match status" value="1"/>
</dbReference>
<keyword evidence="8" id="KW-0677">Repeat</keyword>
<evidence type="ECO:0000256" key="20">
    <source>
        <dbReference type="ARBA" id="ARBA00023411"/>
    </source>
</evidence>
<accession>A0AA35JT11</accession>
<comment type="catalytic activity">
    <reaction evidence="26">
        <text>1-O-hexadecyl-2-(9Z-octadecenoyl)-sn-glycerol + ATP = 1-O-hexadecyl-2-(9Z-octadecenoyl)-sn-glycero-3-phosphate + ADP + H(+)</text>
        <dbReference type="Rhea" id="RHEA:40407"/>
        <dbReference type="ChEBI" id="CHEBI:15378"/>
        <dbReference type="ChEBI" id="CHEBI:30616"/>
        <dbReference type="ChEBI" id="CHEBI:77185"/>
        <dbReference type="ChEBI" id="CHEBI:77187"/>
        <dbReference type="ChEBI" id="CHEBI:456216"/>
    </reaction>
    <physiologicalReaction direction="left-to-right" evidence="26">
        <dbReference type="Rhea" id="RHEA:40408"/>
    </physiologicalReaction>
</comment>
<keyword evidence="12" id="KW-0862">Zinc</keyword>
<dbReference type="InterPro" id="IPR018247">
    <property type="entry name" value="EF_Hand_1_Ca_BS"/>
</dbReference>
<dbReference type="Gene3D" id="1.10.238.10">
    <property type="entry name" value="EF-hand"/>
    <property type="match status" value="1"/>
</dbReference>
<comment type="catalytic activity">
    <reaction evidence="23">
        <text>1-O-hexadecyl-2-(5Z,8Z,11Z,14Z-eicosatetraenoyl)-sn-glycerol + ATP = 1-O-hexadecyl-2-(5Z,8Z,11Z,14Z-eicosatetraenoyl)-sn-glycero-3-phosphate + ADP + H(+)</text>
        <dbReference type="Rhea" id="RHEA:40403"/>
        <dbReference type="ChEBI" id="CHEBI:15378"/>
        <dbReference type="ChEBI" id="CHEBI:30616"/>
        <dbReference type="ChEBI" id="CHEBI:77184"/>
        <dbReference type="ChEBI" id="CHEBI:77186"/>
        <dbReference type="ChEBI" id="CHEBI:456216"/>
    </reaction>
    <physiologicalReaction direction="left-to-right" evidence="23">
        <dbReference type="Rhea" id="RHEA:40404"/>
    </physiologicalReaction>
</comment>
<dbReference type="SUPFAM" id="SSF57889">
    <property type="entry name" value="Cysteine-rich domain"/>
    <property type="match status" value="2"/>
</dbReference>
<keyword evidence="9 32" id="KW-0547">Nucleotide-binding</keyword>
<evidence type="ECO:0000256" key="12">
    <source>
        <dbReference type="ARBA" id="ARBA00022833"/>
    </source>
</evidence>
<feature type="domain" description="EF-hand" evidence="35">
    <location>
        <begin position="218"/>
        <end position="253"/>
    </location>
</feature>
<keyword evidence="10" id="KW-0863">Zinc-finger</keyword>
<dbReference type="FunFam" id="1.10.238.10:FF:000017">
    <property type="entry name" value="Diacylglycerol kinase"/>
    <property type="match status" value="1"/>
</dbReference>
<evidence type="ECO:0000256" key="9">
    <source>
        <dbReference type="ARBA" id="ARBA00022741"/>
    </source>
</evidence>
<dbReference type="EMBL" id="OX395127">
    <property type="protein sequence ID" value="CAI5765617.1"/>
    <property type="molecule type" value="Genomic_DNA"/>
</dbReference>
<dbReference type="InterPro" id="IPR016064">
    <property type="entry name" value="NAD/diacylglycerol_kinase_sf"/>
</dbReference>
<dbReference type="PROSITE" id="PS00018">
    <property type="entry name" value="EF_HAND_1"/>
    <property type="match status" value="2"/>
</dbReference>
<dbReference type="InterPro" id="IPR038199">
    <property type="entry name" value="DGK_typeI_N_sf"/>
</dbReference>
<dbReference type="GO" id="GO:0006629">
    <property type="term" value="P:lipid metabolic process"/>
    <property type="evidence" value="ECO:0007669"/>
    <property type="project" value="UniProtKB-KW"/>
</dbReference>
<protein>
    <recommendedName>
        <fullName evidence="32">Diacylglycerol kinase</fullName>
        <shortName evidence="32">DAG kinase</shortName>
        <ecNumber evidence="32">2.7.1.107</ecNumber>
    </recommendedName>
</protein>
<evidence type="ECO:0000256" key="13">
    <source>
        <dbReference type="ARBA" id="ARBA00022837"/>
    </source>
</evidence>
<dbReference type="InterPro" id="IPR037607">
    <property type="entry name" value="DGK"/>
</dbReference>
<comment type="catalytic activity">
    <reaction evidence="22">
        <text>1-O-hexadecyl-sn-glycerol + ATP = 1-O-hexadecyl-sn-glycero-3-phosphate + ADP + H(+)</text>
        <dbReference type="Rhea" id="RHEA:41672"/>
        <dbReference type="ChEBI" id="CHEBI:15378"/>
        <dbReference type="ChEBI" id="CHEBI:30616"/>
        <dbReference type="ChEBI" id="CHEBI:34115"/>
        <dbReference type="ChEBI" id="CHEBI:77580"/>
        <dbReference type="ChEBI" id="CHEBI:456216"/>
    </reaction>
    <physiologicalReaction direction="left-to-right" evidence="22">
        <dbReference type="Rhea" id="RHEA:41673"/>
    </physiologicalReaction>
</comment>
<keyword evidence="37" id="KW-1185">Reference proteome</keyword>
<comment type="similarity">
    <text evidence="3 32">Belongs to the eukaryotic diacylglycerol kinase family.</text>
</comment>
<dbReference type="EC" id="2.7.1.107" evidence="32"/>
<dbReference type="InterPro" id="IPR000756">
    <property type="entry name" value="Diacylglycerol_kin_accessory"/>
</dbReference>
<evidence type="ECO:0000256" key="30">
    <source>
        <dbReference type="ARBA" id="ARBA00049500"/>
    </source>
</evidence>
<evidence type="ECO:0000259" key="35">
    <source>
        <dbReference type="PROSITE" id="PS50222"/>
    </source>
</evidence>
<dbReference type="PANTHER" id="PTHR11255">
    <property type="entry name" value="DIACYLGLYCEROL KINASE"/>
    <property type="match status" value="1"/>
</dbReference>
<dbReference type="GO" id="GO:0007200">
    <property type="term" value="P:phospholipase C-activating G protein-coupled receptor signaling pathway"/>
    <property type="evidence" value="ECO:0007669"/>
    <property type="project" value="InterPro"/>
</dbReference>
<comment type="catalytic activity">
    <reaction evidence="20">
        <text>a 1,2-diacyl-sn-glycerol + ATP = a 1,2-diacyl-sn-glycero-3-phosphate + ADP + H(+)</text>
        <dbReference type="Rhea" id="RHEA:10272"/>
        <dbReference type="ChEBI" id="CHEBI:15378"/>
        <dbReference type="ChEBI" id="CHEBI:17815"/>
        <dbReference type="ChEBI" id="CHEBI:30616"/>
        <dbReference type="ChEBI" id="CHEBI:58608"/>
        <dbReference type="ChEBI" id="CHEBI:456216"/>
        <dbReference type="EC" id="2.7.1.107"/>
    </reaction>
    <physiologicalReaction direction="left-to-right" evidence="20">
        <dbReference type="Rhea" id="RHEA:10273"/>
    </physiologicalReaction>
</comment>
<comment type="catalytic activity">
    <reaction evidence="17">
        <text>1,2-di-(9Z-octadecenoyl)-sn-glycerol + ATP = 1,2-di-(9Z-octadecenoyl)-sn-glycero-3-phosphate + ADP + H(+)</text>
        <dbReference type="Rhea" id="RHEA:40327"/>
        <dbReference type="ChEBI" id="CHEBI:15378"/>
        <dbReference type="ChEBI" id="CHEBI:30616"/>
        <dbReference type="ChEBI" id="CHEBI:52333"/>
        <dbReference type="ChEBI" id="CHEBI:74546"/>
        <dbReference type="ChEBI" id="CHEBI:456216"/>
    </reaction>
    <physiologicalReaction direction="left-to-right" evidence="17">
        <dbReference type="Rhea" id="RHEA:40328"/>
    </physiologicalReaction>
</comment>
<evidence type="ECO:0000256" key="16">
    <source>
        <dbReference type="ARBA" id="ARBA00023098"/>
    </source>
</evidence>
<evidence type="ECO:0000256" key="15">
    <source>
        <dbReference type="ARBA" id="ARBA00022990"/>
    </source>
</evidence>
<comment type="catalytic activity">
    <reaction evidence="21">
        <text>2-(9Z-octadecenoyl)-glycerol + ATP = 2-(9Z-octadecenoyl)-sn-glycero-3-phosphate + ADP + H(+)</text>
        <dbReference type="Rhea" id="RHEA:63328"/>
        <dbReference type="ChEBI" id="CHEBI:15378"/>
        <dbReference type="ChEBI" id="CHEBI:30616"/>
        <dbReference type="ChEBI" id="CHEBI:73990"/>
        <dbReference type="ChEBI" id="CHEBI:77593"/>
        <dbReference type="ChEBI" id="CHEBI:456216"/>
    </reaction>
    <physiologicalReaction direction="left-to-right" evidence="21">
        <dbReference type="Rhea" id="RHEA:63329"/>
    </physiologicalReaction>
</comment>
<dbReference type="InterPro" id="IPR001206">
    <property type="entry name" value="Diacylglycerol_kinase_cat_dom"/>
</dbReference>
<evidence type="ECO:0000256" key="21">
    <source>
        <dbReference type="ARBA" id="ARBA00034613"/>
    </source>
</evidence>
<organism evidence="36 37">
    <name type="scientific">Podarcis lilfordi</name>
    <name type="common">Lilford's wall lizard</name>
    <dbReference type="NCBI Taxonomy" id="74358"/>
    <lineage>
        <taxon>Eukaryota</taxon>
        <taxon>Metazoa</taxon>
        <taxon>Chordata</taxon>
        <taxon>Craniata</taxon>
        <taxon>Vertebrata</taxon>
        <taxon>Euteleostomi</taxon>
        <taxon>Lepidosauria</taxon>
        <taxon>Squamata</taxon>
        <taxon>Bifurcata</taxon>
        <taxon>Unidentata</taxon>
        <taxon>Episquamata</taxon>
        <taxon>Laterata</taxon>
        <taxon>Lacertibaenia</taxon>
        <taxon>Lacertidae</taxon>
        <taxon>Podarcis</taxon>
    </lineage>
</organism>
<sequence>MDFVYLLQCAAEPVCKARLDPEGSPAFFHEEPHRKILGAWGFHFSEAGVKWSKDSSMSDSKEWATLSPEEFTQLQKYIDYSSKKVQDVLQEFYGDGKLSEHLQGDTIDFEGFKLFLKTYLEAEEISDELCSHLFMSFQTTAGQATGEPGVQPTSGFVCVNDVSCYFSLLEGGRPEDKLEFTFKLYDKDGNGLLDSSEVDRIITQMMRVAEYLDWDVTELKPILQEMMREIDYDGSGTVSLSEWLRGGATTVPLLVLLGLEATMKDDGQHLWRLKHFNRPVYCNVCETLLLGLRKQGLRCTFCKYTVHERCARKAPLSCISTYAKSRRDTSAQAHIWVRGGCDGSKCDRCQKKIKSFQSLTGMHCAWCHQKIHDECMSLMPSACDCGVLRDHILPPSAIYPVVLERQNSQKNGVCGTPSEEPAQPFTTPEGQALRIIPVPDTHPLLVFVNPKSGGKQGERVLRKFQYLLNPRQVYNLLKGGPGPGLNFFRDVPDFRILVCGGDGTVGWILDAIDKANLPSRPPVAVLPLGTGNDLARCLRWGGGYDGENLVKILKDIEASSILQMDRWSVQVTPDNPDEKGDPVPYEIINNYFSIGVDASIAHRFHVMREKYPEKFNSRMKNKLWYFEFATSETIFATCKKLKECLSVECCGQSIDLSGALSGVAVLNIPSMHGGSNLWGETKRPLGEAAARSTAGGAAQPQVISDAETLKNCVQDLSDRRMEVVGLEGVLEMGQIYTGLKSAGKRLAKCSEITLRTFKHLPMQIDGEPWMQAPCTIKITHKNQAPMLIAPPPRSSSFFGLKKGPQEP</sequence>
<proteinExistence type="inferred from homology"/>
<dbReference type="Pfam" id="PF14513">
    <property type="entry name" value="DAG_kinase_N"/>
    <property type="match status" value="1"/>
</dbReference>
<dbReference type="PROSITE" id="PS50081">
    <property type="entry name" value="ZF_DAG_PE_2"/>
    <property type="match status" value="2"/>
</dbReference>
<evidence type="ECO:0000256" key="19">
    <source>
        <dbReference type="ARBA" id="ARBA00023400"/>
    </source>
</evidence>
<dbReference type="SMART" id="SM00046">
    <property type="entry name" value="DAGKc"/>
    <property type="match status" value="1"/>
</dbReference>
<comment type="catalytic activity">
    <reaction evidence="27">
        <text>1-O-alkyl-2-acyl-sn-glycerol + ATP = 1-O-alkyl-2-acyl-sn-glycero-3-phosphate + ADP + H(+)</text>
        <dbReference type="Rhea" id="RHEA:44072"/>
        <dbReference type="ChEBI" id="CHEBI:15378"/>
        <dbReference type="ChEBI" id="CHEBI:30616"/>
        <dbReference type="ChEBI" id="CHEBI:52595"/>
        <dbReference type="ChEBI" id="CHEBI:73332"/>
        <dbReference type="ChEBI" id="CHEBI:456216"/>
    </reaction>
    <physiologicalReaction direction="left-to-right" evidence="27">
        <dbReference type="Rhea" id="RHEA:44073"/>
    </physiologicalReaction>
</comment>
<dbReference type="FunFam" id="1.10.238.110:FF:000006">
    <property type="entry name" value="Diacylglycerol kinase"/>
    <property type="match status" value="1"/>
</dbReference>
<evidence type="ECO:0000256" key="8">
    <source>
        <dbReference type="ARBA" id="ARBA00022737"/>
    </source>
</evidence>
<dbReference type="GO" id="GO:0005886">
    <property type="term" value="C:plasma membrane"/>
    <property type="evidence" value="ECO:0007669"/>
    <property type="project" value="TreeGrafter"/>
</dbReference>
<comment type="catalytic activity">
    <reaction evidence="18">
        <text>1,2-didecanoyl-sn-glycerol + ATP = 1,2-didecanoyl-sn-glycero-3-phosphate + ADP + H(+)</text>
        <dbReference type="Rhea" id="RHEA:43428"/>
        <dbReference type="ChEBI" id="CHEBI:15378"/>
        <dbReference type="ChEBI" id="CHEBI:18155"/>
        <dbReference type="ChEBI" id="CHEBI:30616"/>
        <dbReference type="ChEBI" id="CHEBI:78227"/>
        <dbReference type="ChEBI" id="CHEBI:456216"/>
    </reaction>
    <physiologicalReaction direction="left-to-right" evidence="18">
        <dbReference type="Rhea" id="RHEA:43429"/>
    </physiologicalReaction>
</comment>
<dbReference type="GO" id="GO:0005524">
    <property type="term" value="F:ATP binding"/>
    <property type="evidence" value="ECO:0007669"/>
    <property type="project" value="UniProtKB-KW"/>
</dbReference>
<comment type="subunit">
    <text evidence="4">Monomer.</text>
</comment>
<evidence type="ECO:0000256" key="5">
    <source>
        <dbReference type="ARBA" id="ARBA00022490"/>
    </source>
</evidence>
<dbReference type="InterPro" id="IPR002219">
    <property type="entry name" value="PKC_DAG/PE"/>
</dbReference>
<dbReference type="GO" id="GO:0005829">
    <property type="term" value="C:cytosol"/>
    <property type="evidence" value="ECO:0007669"/>
    <property type="project" value="UniProtKB-SubCell"/>
</dbReference>
<dbReference type="PROSITE" id="PS50222">
    <property type="entry name" value="EF_HAND_2"/>
    <property type="match status" value="2"/>
</dbReference>
<comment type="catalytic activity">
    <reaction evidence="19">
        <text>1-octadecanoyl-2-(5Z,8Z,11Z,14Z-eicosatetraenoyl)-sn-glycerol + ATP = 1-octadecanoyl-2-(5Z,8Z,11Z,14Z-eicosatetraenoyl)-sn-glycero-3-phosphate + ADP + H(+)</text>
        <dbReference type="Rhea" id="RHEA:40323"/>
        <dbReference type="ChEBI" id="CHEBI:15378"/>
        <dbReference type="ChEBI" id="CHEBI:30616"/>
        <dbReference type="ChEBI" id="CHEBI:75728"/>
        <dbReference type="ChEBI" id="CHEBI:77091"/>
        <dbReference type="ChEBI" id="CHEBI:456216"/>
    </reaction>
    <physiologicalReaction direction="left-to-right" evidence="19">
        <dbReference type="Rhea" id="RHEA:40324"/>
    </physiologicalReaction>
</comment>
<keyword evidence="14 32" id="KW-0067">ATP-binding</keyword>
<keyword evidence="16" id="KW-0443">Lipid metabolism</keyword>
<evidence type="ECO:0000256" key="26">
    <source>
        <dbReference type="ARBA" id="ARBA00034638"/>
    </source>
</evidence>
<evidence type="ECO:0000313" key="36">
    <source>
        <dbReference type="EMBL" id="CAI5765617.1"/>
    </source>
</evidence>
<evidence type="ECO:0000256" key="23">
    <source>
        <dbReference type="ARBA" id="ARBA00034624"/>
    </source>
</evidence>
<evidence type="ECO:0000256" key="29">
    <source>
        <dbReference type="ARBA" id="ARBA00045593"/>
    </source>
</evidence>
<evidence type="ECO:0000256" key="25">
    <source>
        <dbReference type="ARBA" id="ARBA00034636"/>
    </source>
</evidence>
<dbReference type="Proteomes" id="UP001178461">
    <property type="component" value="Chromosome 2"/>
</dbReference>
<evidence type="ECO:0000256" key="11">
    <source>
        <dbReference type="ARBA" id="ARBA00022777"/>
    </source>
</evidence>
<gene>
    <name evidence="36" type="ORF">PODLI_1B043185</name>
</gene>
<evidence type="ECO:0000256" key="7">
    <source>
        <dbReference type="ARBA" id="ARBA00022723"/>
    </source>
</evidence>
<comment type="function">
    <text evidence="29">Diacylglycerol kinase that converts diacylglycerol/DAG into phosphatidic acid/phosphatidate/PA and regulates the respective levels of these two bioactive lipids. Thereby, acts as a central switch between the signaling pathways activated by these second messengers with different cellular targets and opposite effects in numerous biological processes. Also plays an important role in the biosynthesis of complex lipids. Can also phosphorylate 1-alkyl-2-acylglycerol in vitro as efficiently as diacylglycerol provided it contains an arachidonoyl group. Also involved in the production of alkyl-lysophosphatidic acid, another bioactive lipid, through the phosphorylation of 1-alkyl-2-acetyl glycerol.</text>
</comment>
<evidence type="ECO:0000256" key="22">
    <source>
        <dbReference type="ARBA" id="ARBA00034614"/>
    </source>
</evidence>
<dbReference type="InterPro" id="IPR029477">
    <property type="entry name" value="DAG_kinase_typeI_N"/>
</dbReference>
<dbReference type="PANTHER" id="PTHR11255:SF38">
    <property type="entry name" value="DIACYLGLYCEROL KINASE ALPHA"/>
    <property type="match status" value="1"/>
</dbReference>
<dbReference type="SMART" id="SM00109">
    <property type="entry name" value="C1"/>
    <property type="match status" value="2"/>
</dbReference>
<dbReference type="Pfam" id="PF13499">
    <property type="entry name" value="EF-hand_7"/>
    <property type="match status" value="1"/>
</dbReference>
<dbReference type="FunFam" id="3.40.50.10330:FF:000003">
    <property type="entry name" value="Diacylglycerol kinase"/>
    <property type="match status" value="1"/>
</dbReference>
<evidence type="ECO:0000256" key="10">
    <source>
        <dbReference type="ARBA" id="ARBA00022771"/>
    </source>
</evidence>
<dbReference type="GO" id="GO:0047649">
    <property type="term" value="F:alkylglycerol kinase activity"/>
    <property type="evidence" value="ECO:0007669"/>
    <property type="project" value="UniProtKB-EC"/>
</dbReference>
<evidence type="ECO:0000256" key="2">
    <source>
        <dbReference type="ARBA" id="ARBA00005175"/>
    </source>
</evidence>
<dbReference type="InterPro" id="IPR017438">
    <property type="entry name" value="ATP-NAD_kinase_N"/>
</dbReference>
<dbReference type="PROSITE" id="PS00479">
    <property type="entry name" value="ZF_DAG_PE_1"/>
    <property type="match status" value="1"/>
</dbReference>
<dbReference type="InterPro" id="IPR046349">
    <property type="entry name" value="C1-like_sf"/>
</dbReference>
<keyword evidence="15" id="KW-0007">Acetylation</keyword>
<keyword evidence="5" id="KW-0963">Cytoplasm</keyword>
<evidence type="ECO:0000256" key="1">
    <source>
        <dbReference type="ARBA" id="ARBA00004514"/>
    </source>
</evidence>
<evidence type="ECO:0000259" key="34">
    <source>
        <dbReference type="PROSITE" id="PS50146"/>
    </source>
</evidence>
<dbReference type="Pfam" id="PF00781">
    <property type="entry name" value="DAGK_cat"/>
    <property type="match status" value="1"/>
</dbReference>
<name>A0AA35JT11_9SAUR</name>
<evidence type="ECO:0000256" key="4">
    <source>
        <dbReference type="ARBA" id="ARBA00011245"/>
    </source>
</evidence>
<evidence type="ECO:0000256" key="6">
    <source>
        <dbReference type="ARBA" id="ARBA00022679"/>
    </source>
</evidence>
<comment type="subcellular location">
    <subcellularLocation>
        <location evidence="1">Cytoplasm</location>
        <location evidence="1">Cytosol</location>
    </subcellularLocation>
</comment>
<evidence type="ECO:0000256" key="31">
    <source>
        <dbReference type="ARBA" id="ARBA00060536"/>
    </source>
</evidence>
<evidence type="ECO:0000256" key="14">
    <source>
        <dbReference type="ARBA" id="ARBA00022840"/>
    </source>
</evidence>
<dbReference type="Gene3D" id="2.60.200.40">
    <property type="match status" value="1"/>
</dbReference>
<keyword evidence="6 32" id="KW-0808">Transferase</keyword>
<dbReference type="PROSITE" id="PS50146">
    <property type="entry name" value="DAGK"/>
    <property type="match status" value="1"/>
</dbReference>